<evidence type="ECO:0000313" key="2">
    <source>
        <dbReference type="Proteomes" id="UP000036458"/>
    </source>
</evidence>
<dbReference type="PATRIC" id="fig|1379910.4.peg.877"/>
<accession>A0A0H4VH39</accession>
<protein>
    <submittedName>
        <fullName evidence="1">Uncharacterized protein</fullName>
    </submittedName>
</protein>
<dbReference type="Proteomes" id="UP000036458">
    <property type="component" value="Chromosome"/>
</dbReference>
<dbReference type="EMBL" id="CP010777">
    <property type="protein sequence ID" value="AKQ44985.1"/>
    <property type="molecule type" value="Genomic_DNA"/>
</dbReference>
<dbReference type="KEGG" id="ruf:TH63_04030"/>
<keyword evidence="2" id="KW-1185">Reference proteome</keyword>
<organism evidence="1 2">
    <name type="scientific">Rufibacter radiotolerans</name>
    <dbReference type="NCBI Taxonomy" id="1379910"/>
    <lineage>
        <taxon>Bacteria</taxon>
        <taxon>Pseudomonadati</taxon>
        <taxon>Bacteroidota</taxon>
        <taxon>Cytophagia</taxon>
        <taxon>Cytophagales</taxon>
        <taxon>Hymenobacteraceae</taxon>
        <taxon>Rufibacter</taxon>
    </lineage>
</organism>
<sequence length="126" mass="14684">MKAREGTRMILDEFKDLEGAMAFLLKHHYHYTFQCTHQGWRCLETQQEYTPEEMVLLGCQRFQQKRGTARAMTFLYAVSTPDGKKGVILDNCHTYANPHLGDFLVRMKLQYLQPEATRKKVLEAAL</sequence>
<dbReference type="AlphaFoldDB" id="A0A0H4VH39"/>
<evidence type="ECO:0000313" key="1">
    <source>
        <dbReference type="EMBL" id="AKQ44985.1"/>
    </source>
</evidence>
<gene>
    <name evidence="1" type="ORF">TH63_04030</name>
</gene>
<proteinExistence type="predicted"/>
<name>A0A0H4VH39_9BACT</name>
<dbReference type="OrthoDB" id="894043at2"/>
<reference evidence="1 2" key="1">
    <citation type="submission" date="2015-01" db="EMBL/GenBank/DDBJ databases">
        <title>Rufibacter sp./DG31D/ whole genome sequencing.</title>
        <authorList>
            <person name="Kim M.K."/>
            <person name="Srinivasan S."/>
            <person name="Lee J.-J."/>
        </authorList>
    </citation>
    <scope>NUCLEOTIDE SEQUENCE [LARGE SCALE GENOMIC DNA]</scope>
    <source>
        <strain evidence="1 2">DG31D</strain>
    </source>
</reference>